<dbReference type="SUPFAM" id="SSF51905">
    <property type="entry name" value="FAD/NAD(P)-binding domain"/>
    <property type="match status" value="1"/>
</dbReference>
<dbReference type="FunFam" id="1.10.405.20:FF:000001">
    <property type="entry name" value="Amine oxidase"/>
    <property type="match status" value="1"/>
</dbReference>
<evidence type="ECO:0000313" key="2">
    <source>
        <dbReference type="EMBL" id="MBB4012686.1"/>
    </source>
</evidence>
<keyword evidence="3" id="KW-1185">Reference proteome</keyword>
<dbReference type="AlphaFoldDB" id="A0A840BPA7"/>
<sequence length="445" mass="48835">MKMGEFNARALAQGKRQRIAVIGSGIAGLGAAWLLRDQHDVVVFEAASRLGGHTNTVDVTIDGVTHGVDTGFLVFNRRTYPNLCALFATLEVPVASSDMSFAVSLSEPDIEWAGSSLATVFAQKRNLARPAFWRMLQDIVRFNRETTREAREHLLPAISLGDYLERNRYGSEFRDWYLLPMAAAIWSCPARTMLDYPVATFLRFCHNHGLLQVADRPQWMTVQGGAREYVRRIAAVLPDIRTGCPVAGVRRDAGQVELLTARGVECFDQVIFACHSDQALAILGAAATQHERAILGAIRYQPNRALLHTDAALLPRRKSTWSAWNYAASPGSAANRSVAVSYLINRLQPLPWKTPVVVSLNPFHEPAPERLIAEIDYAHPVFDAAAVAAQAHLPGLQGRNHTWFCGAWTAYGFHEDGLKSAVDVCGMLGAVAPWLAAPVDFEVAA</sequence>
<dbReference type="Proteomes" id="UP000561045">
    <property type="component" value="Unassembled WGS sequence"/>
</dbReference>
<proteinExistence type="predicted"/>
<dbReference type="InterPro" id="IPR036188">
    <property type="entry name" value="FAD/NAD-bd_sf"/>
</dbReference>
<dbReference type="GO" id="GO:0016491">
    <property type="term" value="F:oxidoreductase activity"/>
    <property type="evidence" value="ECO:0007669"/>
    <property type="project" value="InterPro"/>
</dbReference>
<dbReference type="EMBL" id="JACIET010000001">
    <property type="protein sequence ID" value="MBB4012686.1"/>
    <property type="molecule type" value="Genomic_DNA"/>
</dbReference>
<dbReference type="Pfam" id="PF01593">
    <property type="entry name" value="Amino_oxidase"/>
    <property type="match status" value="1"/>
</dbReference>
<dbReference type="InterPro" id="IPR002937">
    <property type="entry name" value="Amino_oxidase"/>
</dbReference>
<organism evidence="2 3">
    <name type="scientific">Niveibacterium umoris</name>
    <dbReference type="NCBI Taxonomy" id="1193620"/>
    <lineage>
        <taxon>Bacteria</taxon>
        <taxon>Pseudomonadati</taxon>
        <taxon>Pseudomonadota</taxon>
        <taxon>Betaproteobacteria</taxon>
        <taxon>Rhodocyclales</taxon>
        <taxon>Rhodocyclaceae</taxon>
        <taxon>Niveibacterium</taxon>
    </lineage>
</organism>
<dbReference type="Gene3D" id="1.10.405.20">
    <property type="match status" value="1"/>
</dbReference>
<reference evidence="2 3" key="1">
    <citation type="submission" date="2020-08" db="EMBL/GenBank/DDBJ databases">
        <title>Genomic Encyclopedia of Type Strains, Phase IV (KMG-IV): sequencing the most valuable type-strain genomes for metagenomic binning, comparative biology and taxonomic classification.</title>
        <authorList>
            <person name="Goeker M."/>
        </authorList>
    </citation>
    <scope>NUCLEOTIDE SEQUENCE [LARGE SCALE GENOMIC DNA]</scope>
    <source>
        <strain evidence="2 3">DSM 106739</strain>
    </source>
</reference>
<dbReference type="Gene3D" id="3.50.50.60">
    <property type="entry name" value="FAD/NAD(P)-binding domain"/>
    <property type="match status" value="1"/>
</dbReference>
<gene>
    <name evidence="2" type="ORF">GGR36_001994</name>
</gene>
<dbReference type="PANTHER" id="PTHR42923">
    <property type="entry name" value="PROTOPORPHYRINOGEN OXIDASE"/>
    <property type="match status" value="1"/>
</dbReference>
<evidence type="ECO:0000259" key="1">
    <source>
        <dbReference type="Pfam" id="PF01593"/>
    </source>
</evidence>
<dbReference type="RefSeq" id="WP_183634469.1">
    <property type="nucleotide sequence ID" value="NZ_BAABLE010000011.1"/>
</dbReference>
<dbReference type="InterPro" id="IPR050464">
    <property type="entry name" value="Zeta_carotene_desat/Oxidored"/>
</dbReference>
<comment type="caution">
    <text evidence="2">The sequence shown here is derived from an EMBL/GenBank/DDBJ whole genome shotgun (WGS) entry which is preliminary data.</text>
</comment>
<evidence type="ECO:0000313" key="3">
    <source>
        <dbReference type="Proteomes" id="UP000561045"/>
    </source>
</evidence>
<protein>
    <submittedName>
        <fullName evidence="2">Putative NAD/FAD-binding protein</fullName>
    </submittedName>
</protein>
<name>A0A840BPA7_9RHOO</name>
<dbReference type="PANTHER" id="PTHR42923:SF17">
    <property type="entry name" value="AMINE OXIDASE DOMAIN-CONTAINING PROTEIN"/>
    <property type="match status" value="1"/>
</dbReference>
<dbReference type="Gene3D" id="3.30.70.1990">
    <property type="match status" value="1"/>
</dbReference>
<accession>A0A840BPA7</accession>
<feature type="domain" description="Amine oxidase" evidence="1">
    <location>
        <begin position="26"/>
        <end position="280"/>
    </location>
</feature>